<dbReference type="Pfam" id="PF00069">
    <property type="entry name" value="Pkinase"/>
    <property type="match status" value="1"/>
</dbReference>
<evidence type="ECO:0000256" key="1">
    <source>
        <dbReference type="ARBA" id="ARBA00022527"/>
    </source>
</evidence>
<comment type="caution">
    <text evidence="10">The sequence shown here is derived from an EMBL/GenBank/DDBJ whole genome shotgun (WGS) entry which is preliminary data.</text>
</comment>
<evidence type="ECO:0000256" key="6">
    <source>
        <dbReference type="ARBA" id="ARBA00022840"/>
    </source>
</evidence>
<keyword evidence="11" id="KW-1185">Reference proteome</keyword>
<keyword evidence="4 8" id="KW-0547">Nucleotide-binding</keyword>
<evidence type="ECO:0000256" key="5">
    <source>
        <dbReference type="ARBA" id="ARBA00022777"/>
    </source>
</evidence>
<dbReference type="InterPro" id="IPR008271">
    <property type="entry name" value="Ser/Thr_kinase_AS"/>
</dbReference>
<evidence type="ECO:0000313" key="11">
    <source>
        <dbReference type="Proteomes" id="UP001515480"/>
    </source>
</evidence>
<dbReference type="PROSITE" id="PS00107">
    <property type="entry name" value="PROTEIN_KINASE_ATP"/>
    <property type="match status" value="1"/>
</dbReference>
<dbReference type="Gene3D" id="1.10.510.10">
    <property type="entry name" value="Transferase(Phosphotransferase) domain 1"/>
    <property type="match status" value="1"/>
</dbReference>
<dbReference type="Gene3D" id="2.60.120.10">
    <property type="entry name" value="Jelly Rolls"/>
    <property type="match status" value="1"/>
</dbReference>
<dbReference type="InterPro" id="IPR045865">
    <property type="entry name" value="ACT-like_dom_sf"/>
</dbReference>
<dbReference type="SMART" id="SM00220">
    <property type="entry name" value="S_TKc"/>
    <property type="match status" value="1"/>
</dbReference>
<dbReference type="AlphaFoldDB" id="A0AB34J8C6"/>
<dbReference type="SUPFAM" id="SSF56112">
    <property type="entry name" value="Protein kinase-like (PK-like)"/>
    <property type="match status" value="1"/>
</dbReference>
<dbReference type="Gene3D" id="3.30.200.20">
    <property type="entry name" value="Phosphorylase Kinase, domain 1"/>
    <property type="match status" value="1"/>
</dbReference>
<keyword evidence="7" id="KW-0142">cGMP-binding</keyword>
<dbReference type="EMBL" id="JBGBPQ010000012">
    <property type="protein sequence ID" value="KAL1514926.1"/>
    <property type="molecule type" value="Genomic_DNA"/>
</dbReference>
<dbReference type="GO" id="GO:0005524">
    <property type="term" value="F:ATP binding"/>
    <property type="evidence" value="ECO:0007669"/>
    <property type="project" value="UniProtKB-UniRule"/>
</dbReference>
<accession>A0AB34J8C6</accession>
<dbReference type="InterPro" id="IPR000719">
    <property type="entry name" value="Prot_kinase_dom"/>
</dbReference>
<dbReference type="GO" id="GO:0004674">
    <property type="term" value="F:protein serine/threonine kinase activity"/>
    <property type="evidence" value="ECO:0007669"/>
    <property type="project" value="UniProtKB-KW"/>
</dbReference>
<proteinExistence type="predicted"/>
<dbReference type="GO" id="GO:0030553">
    <property type="term" value="F:cGMP binding"/>
    <property type="evidence" value="ECO:0007669"/>
    <property type="project" value="UniProtKB-KW"/>
</dbReference>
<evidence type="ECO:0000256" key="3">
    <source>
        <dbReference type="ARBA" id="ARBA00022679"/>
    </source>
</evidence>
<feature type="binding site" evidence="8">
    <location>
        <position position="834"/>
    </location>
    <ligand>
        <name>ATP</name>
        <dbReference type="ChEBI" id="CHEBI:30616"/>
    </ligand>
</feature>
<evidence type="ECO:0000256" key="7">
    <source>
        <dbReference type="ARBA" id="ARBA00022992"/>
    </source>
</evidence>
<evidence type="ECO:0000256" key="8">
    <source>
        <dbReference type="PROSITE-ProRule" id="PRU10141"/>
    </source>
</evidence>
<dbReference type="PROSITE" id="PS50011">
    <property type="entry name" value="PROTEIN_KINASE_DOM"/>
    <property type="match status" value="1"/>
</dbReference>
<dbReference type="CDD" id="cd04873">
    <property type="entry name" value="ACT_UUR-ACR-like"/>
    <property type="match status" value="1"/>
</dbReference>
<dbReference type="InterPro" id="IPR014710">
    <property type="entry name" value="RmlC-like_jellyroll"/>
</dbReference>
<protein>
    <recommendedName>
        <fullName evidence="9">Protein kinase domain-containing protein</fullName>
    </recommendedName>
</protein>
<evidence type="ECO:0000259" key="9">
    <source>
        <dbReference type="PROSITE" id="PS50011"/>
    </source>
</evidence>
<keyword evidence="3" id="KW-0808">Transferase</keyword>
<evidence type="ECO:0000313" key="10">
    <source>
        <dbReference type="EMBL" id="KAL1514926.1"/>
    </source>
</evidence>
<keyword evidence="5" id="KW-0418">Kinase</keyword>
<evidence type="ECO:0000256" key="4">
    <source>
        <dbReference type="ARBA" id="ARBA00022741"/>
    </source>
</evidence>
<dbReference type="InterPro" id="IPR017441">
    <property type="entry name" value="Protein_kinase_ATP_BS"/>
</dbReference>
<reference evidence="10 11" key="1">
    <citation type="journal article" date="2024" name="Science">
        <title>Giant polyketide synthase enzymes in the biosynthesis of giant marine polyether toxins.</title>
        <authorList>
            <person name="Fallon T.R."/>
            <person name="Shende V.V."/>
            <person name="Wierzbicki I.H."/>
            <person name="Pendleton A.L."/>
            <person name="Watervoot N.F."/>
            <person name="Auber R.P."/>
            <person name="Gonzalez D.J."/>
            <person name="Wisecaver J.H."/>
            <person name="Moore B.S."/>
        </authorList>
    </citation>
    <scope>NUCLEOTIDE SEQUENCE [LARGE SCALE GENOMIC DNA]</scope>
    <source>
        <strain evidence="10 11">12B1</strain>
    </source>
</reference>
<gene>
    <name evidence="10" type="ORF">AB1Y20_004005</name>
</gene>
<keyword evidence="6 8" id="KW-0067">ATP-binding</keyword>
<dbReference type="PROSITE" id="PS00108">
    <property type="entry name" value="PROTEIN_KINASE_ST"/>
    <property type="match status" value="1"/>
</dbReference>
<evidence type="ECO:0000256" key="2">
    <source>
        <dbReference type="ARBA" id="ARBA00022535"/>
    </source>
</evidence>
<feature type="domain" description="Protein kinase" evidence="9">
    <location>
        <begin position="804"/>
        <end position="1083"/>
    </location>
</feature>
<organism evidence="10 11">
    <name type="scientific">Prymnesium parvum</name>
    <name type="common">Toxic golden alga</name>
    <dbReference type="NCBI Taxonomy" id="97485"/>
    <lineage>
        <taxon>Eukaryota</taxon>
        <taxon>Haptista</taxon>
        <taxon>Haptophyta</taxon>
        <taxon>Prymnesiophyceae</taxon>
        <taxon>Prymnesiales</taxon>
        <taxon>Prymnesiaceae</taxon>
        <taxon>Prymnesium</taxon>
    </lineage>
</organism>
<keyword evidence="2" id="KW-0140">cGMP</keyword>
<keyword evidence="1" id="KW-0723">Serine/threonine-protein kinase</keyword>
<dbReference type="Proteomes" id="UP001515480">
    <property type="component" value="Unassembled WGS sequence"/>
</dbReference>
<name>A0AB34J8C6_PRYPA</name>
<sequence length="1120" mass="123252">MGTCNTKLQERIIADPPSVYNLERAEEESKAARQPSRQLEFENTSEPLVERILQLELENSRLRTHLQLLAGANATGTVNATAATGPVRVSKHDSPLINFRDDLTSCQLSVRSSFDEAAGATEKEAELEAEAADLSSNWKVVIEPEPHEGCTVIQIDAPDTAQLLTDVMRIFNGLGLVIANAHISHRGNQAHDEFWVREMAMDGSGEMCPAHDVHAIEQRLRQWSEGEQSVQQLLSRPLRATHRLVPLHIELPWPHSPLPKFEIDTPEQHPFWPSILFAMTAPHLLPFRVRSAALARLASQEVVQGLERVNVPAGSHISRGDAQWLLVVETRCVLHYNGEQKTIEPGSVLCNRAHLCTSADTDDWDELSFPEAGLMGVMHLSALRSLLQTARTVLARVHAQALASSPIFSPLSPAQLLALCLRATEIELRPGERAHLETFEHEGYSTASVNISSGGSETRSFHVILRGALSAILLYTNANGQLEEVPIARLEPISTVGAMGALTGKTFLTDLRYAAGEDGASLLIWPVDEFLKSHLHHLPSLLPLNWTAQSPLALLAMCPELARHLRPCRLEELSTDTSDASTLVVVTSGELIDDVSSVKVSALVTSESDTILEVTVNLHSVTCPDVSSALNECGLRVISASITTDDSNHAGVLDSTTSVFTVYAPSLEHHSMTTREALDEIQHRVVERLDALLAPGNWPMLTSRLTGGNWFPLRAGRIPHVRDGNVPPSLALLDLATVAKHLASMDTELGRLWRRFAKVHAQDLLKSEAIAPFIEWNDAITSFQLFRLRLTAGLVEDGVTMKDLKTGPQLGSGAFGIVVLAQHVIVPQSFYAVKTLKKPTGNTEADKEMMHRIQTERLVMQKLSYESRVHTQSRNTQNLFVRLISSWEDENEFHLVMPAALGGELFELLLAFGRMTESALQFYVAGVVLGLQHLHLLGIVHRDLKSSNILLSAQGWPMLADFGFATFATPETPLYKLCGTPEFVAPEIARGLSYGTAVDWWSLGIVMCHCLTLATPFEDPSGDAGKTIQNICDGRMTLPENRHYRQLGSKSTVSLIDSLLQADPAQRLGSHLLGAEVRLHPFFWGLAWDELDKRQLTPPHRAHCEAKAFESTKPFIESSP</sequence>
<dbReference type="InterPro" id="IPR011009">
    <property type="entry name" value="Kinase-like_dom_sf"/>
</dbReference>
<dbReference type="PANTHER" id="PTHR24353">
    <property type="entry name" value="CYCLIC NUCLEOTIDE-DEPENDENT PROTEIN KINASE"/>
    <property type="match status" value="1"/>
</dbReference>
<dbReference type="SUPFAM" id="SSF55021">
    <property type="entry name" value="ACT-like"/>
    <property type="match status" value="1"/>
</dbReference>